<feature type="binding site" evidence="12">
    <location>
        <position position="209"/>
    </location>
    <ligand>
        <name>Zn(2+)</name>
        <dbReference type="ChEBI" id="CHEBI:29105"/>
    </ligand>
</feature>
<comment type="catalytic activity">
    <reaction evidence="12">
        <text>tRNA(Cys) + L-cysteine + ATP = L-cysteinyl-tRNA(Cys) + AMP + diphosphate</text>
        <dbReference type="Rhea" id="RHEA:17773"/>
        <dbReference type="Rhea" id="RHEA-COMP:9661"/>
        <dbReference type="Rhea" id="RHEA-COMP:9679"/>
        <dbReference type="ChEBI" id="CHEBI:30616"/>
        <dbReference type="ChEBI" id="CHEBI:33019"/>
        <dbReference type="ChEBI" id="CHEBI:35235"/>
        <dbReference type="ChEBI" id="CHEBI:78442"/>
        <dbReference type="ChEBI" id="CHEBI:78517"/>
        <dbReference type="ChEBI" id="CHEBI:456215"/>
        <dbReference type="EC" id="6.1.1.16"/>
    </reaction>
</comment>
<dbReference type="EMBL" id="CP018632">
    <property type="protein sequence ID" value="ASJ74446.1"/>
    <property type="molecule type" value="Genomic_DNA"/>
</dbReference>
<sequence length="472" mass="52580">MLQIYNTLNRRKEPFKPLKAGHVGLYVCGITVYDECHVGHGRVMIVYDVLFRHLQSAGYLVNYVRNITDVDDKIIKRAAEQNVTPGQLSQRYIEKMHADERALNVLPPVHEPRATESIKSMVRIIGQLIESGHAYAADNGDVFYSVKSFAEYGKLSGRKVDELRAGERVAVDEYKRDPLDFVLWKSSKPGEPSWPSPWGDGRPGWHIECSAMSMDLLGEEFDIHGGGADLQFPHHENEIAQSEALTGGRFARYWMHNGLVRIGDEKMSKSLNNFMTIGDVLAHYSGEEIRTFIIGSHYRSPLNYTTEALLAARTALRRFYTALRGRPVDREALTQASTAVDTTALDAGYLERFEAAMDDDLNTPEALAVLHELANSLNKEADLESAVSRKLASTLVYLGGRLGVLDKDPEVMLQGEASEDGPSAAQIDTLIKERQAARAAKDFSRSDQIRDELAAQGVVLEDAGGKTTWRRD</sequence>
<evidence type="ECO:0000256" key="6">
    <source>
        <dbReference type="ARBA" id="ARBA00022723"/>
    </source>
</evidence>
<dbReference type="Gene3D" id="1.20.120.1910">
    <property type="entry name" value="Cysteine-tRNA ligase, C-terminal anti-codon recognition domain"/>
    <property type="match status" value="1"/>
</dbReference>
<dbReference type="Pfam" id="PF01406">
    <property type="entry name" value="tRNA-synt_1e"/>
    <property type="match status" value="1"/>
</dbReference>
<comment type="cofactor">
    <cofactor evidence="12">
        <name>Zn(2+)</name>
        <dbReference type="ChEBI" id="CHEBI:29105"/>
    </cofactor>
    <text evidence="12">Binds 1 zinc ion per subunit.</text>
</comment>
<dbReference type="InterPro" id="IPR032678">
    <property type="entry name" value="tRNA-synt_1_cat_dom"/>
</dbReference>
<evidence type="ECO:0000256" key="7">
    <source>
        <dbReference type="ARBA" id="ARBA00022741"/>
    </source>
</evidence>
<dbReference type="GO" id="GO:0005829">
    <property type="term" value="C:cytosol"/>
    <property type="evidence" value="ECO:0007669"/>
    <property type="project" value="TreeGrafter"/>
</dbReference>
<keyword evidence="5 12" id="KW-0436">Ligase</keyword>
<protein>
    <recommendedName>
        <fullName evidence="12">Cysteine--tRNA ligase</fullName>
        <ecNumber evidence="12">6.1.1.16</ecNumber>
    </recommendedName>
    <alternativeName>
        <fullName evidence="12">Cysteinyl-tRNA synthetase</fullName>
        <shortName evidence="12">CysRS</shortName>
    </alternativeName>
</protein>
<dbReference type="InterPro" id="IPR015273">
    <property type="entry name" value="Cys-tRNA-synt_Ia_DALR"/>
</dbReference>
<evidence type="ECO:0000259" key="13">
    <source>
        <dbReference type="SMART" id="SM00840"/>
    </source>
</evidence>
<dbReference type="Gene3D" id="3.40.50.620">
    <property type="entry name" value="HUPs"/>
    <property type="match status" value="1"/>
</dbReference>
<dbReference type="InterPro" id="IPR014729">
    <property type="entry name" value="Rossmann-like_a/b/a_fold"/>
</dbReference>
<keyword evidence="9 12" id="KW-0067">ATP-binding</keyword>
<comment type="subcellular location">
    <subcellularLocation>
        <location evidence="1 12">Cytoplasm</location>
    </subcellularLocation>
</comment>
<dbReference type="Pfam" id="PF23493">
    <property type="entry name" value="CysS_C"/>
    <property type="match status" value="1"/>
</dbReference>
<evidence type="ECO:0000256" key="9">
    <source>
        <dbReference type="ARBA" id="ARBA00022840"/>
    </source>
</evidence>
<proteinExistence type="inferred from homology"/>
<dbReference type="GO" id="GO:0006423">
    <property type="term" value="P:cysteinyl-tRNA aminoacylation"/>
    <property type="evidence" value="ECO:0007669"/>
    <property type="project" value="UniProtKB-UniRule"/>
</dbReference>
<dbReference type="OrthoDB" id="9815130at2"/>
<dbReference type="SUPFAM" id="SSF47323">
    <property type="entry name" value="Anticodon-binding domain of a subclass of class I aminoacyl-tRNA synthetases"/>
    <property type="match status" value="1"/>
</dbReference>
<keyword evidence="4 12" id="KW-0963">Cytoplasm</keyword>
<evidence type="ECO:0000256" key="1">
    <source>
        <dbReference type="ARBA" id="ARBA00004496"/>
    </source>
</evidence>
<feature type="binding site" evidence="12">
    <location>
        <position position="28"/>
    </location>
    <ligand>
        <name>Zn(2+)</name>
        <dbReference type="ChEBI" id="CHEBI:29105"/>
    </ligand>
</feature>
<evidence type="ECO:0000313" key="14">
    <source>
        <dbReference type="EMBL" id="ASJ74446.1"/>
    </source>
</evidence>
<dbReference type="PANTHER" id="PTHR10890">
    <property type="entry name" value="CYSTEINYL-TRNA SYNTHETASE"/>
    <property type="match status" value="1"/>
</dbReference>
<dbReference type="RefSeq" id="WP_088919478.1">
    <property type="nucleotide sequence ID" value="NZ_CP018632.1"/>
</dbReference>
<organism evidence="14 15">
    <name type="scientific">Granulosicoccus antarcticus IMCC3135</name>
    <dbReference type="NCBI Taxonomy" id="1192854"/>
    <lineage>
        <taxon>Bacteria</taxon>
        <taxon>Pseudomonadati</taxon>
        <taxon>Pseudomonadota</taxon>
        <taxon>Gammaproteobacteria</taxon>
        <taxon>Chromatiales</taxon>
        <taxon>Granulosicoccaceae</taxon>
        <taxon>Granulosicoccus</taxon>
    </lineage>
</organism>
<feature type="domain" description="Cysteinyl-tRNA synthetase class Ia DALR" evidence="13">
    <location>
        <begin position="352"/>
        <end position="413"/>
    </location>
</feature>
<dbReference type="SMART" id="SM00840">
    <property type="entry name" value="DALR_2"/>
    <property type="match status" value="1"/>
</dbReference>
<evidence type="ECO:0000256" key="2">
    <source>
        <dbReference type="ARBA" id="ARBA00005594"/>
    </source>
</evidence>
<dbReference type="Pfam" id="PF09190">
    <property type="entry name" value="DALR_2"/>
    <property type="match status" value="1"/>
</dbReference>
<keyword evidence="7 12" id="KW-0547">Nucleotide-binding</keyword>
<keyword evidence="10 12" id="KW-0648">Protein biosynthesis</keyword>
<dbReference type="CDD" id="cd07963">
    <property type="entry name" value="Anticodon_Ia_Cys"/>
    <property type="match status" value="1"/>
</dbReference>
<reference evidence="14 15" key="1">
    <citation type="submission" date="2016-12" db="EMBL/GenBank/DDBJ databases">
        <authorList>
            <person name="Song W.-J."/>
            <person name="Kurnit D.M."/>
        </authorList>
    </citation>
    <scope>NUCLEOTIDE SEQUENCE [LARGE SCALE GENOMIC DNA]</scope>
    <source>
        <strain evidence="14 15">IMCC3135</strain>
    </source>
</reference>
<dbReference type="EC" id="6.1.1.16" evidence="12"/>
<accession>A0A2Z2NSC1</accession>
<comment type="similarity">
    <text evidence="2 12">Belongs to the class-I aminoacyl-tRNA synthetase family.</text>
</comment>
<gene>
    <name evidence="12 14" type="primary">cysS</name>
    <name evidence="14" type="ORF">IMCC3135_21870</name>
</gene>
<evidence type="ECO:0000313" key="15">
    <source>
        <dbReference type="Proteomes" id="UP000250079"/>
    </source>
</evidence>
<dbReference type="SUPFAM" id="SSF52374">
    <property type="entry name" value="Nucleotidylyl transferase"/>
    <property type="match status" value="1"/>
</dbReference>
<dbReference type="InterPro" id="IPR009080">
    <property type="entry name" value="tRNAsynth_Ia_anticodon-bd"/>
</dbReference>
<dbReference type="HAMAP" id="MF_00041">
    <property type="entry name" value="Cys_tRNA_synth"/>
    <property type="match status" value="1"/>
</dbReference>
<evidence type="ECO:0000256" key="4">
    <source>
        <dbReference type="ARBA" id="ARBA00022490"/>
    </source>
</evidence>
<dbReference type="PANTHER" id="PTHR10890:SF3">
    <property type="entry name" value="CYSTEINE--TRNA LIGASE, CYTOPLASMIC"/>
    <property type="match status" value="1"/>
</dbReference>
<dbReference type="Proteomes" id="UP000250079">
    <property type="component" value="Chromosome"/>
</dbReference>
<evidence type="ECO:0000256" key="3">
    <source>
        <dbReference type="ARBA" id="ARBA00011245"/>
    </source>
</evidence>
<dbReference type="FunFam" id="3.40.50.620:FF:000009">
    <property type="entry name" value="Cysteine--tRNA ligase"/>
    <property type="match status" value="1"/>
</dbReference>
<dbReference type="GO" id="GO:0008270">
    <property type="term" value="F:zinc ion binding"/>
    <property type="evidence" value="ECO:0007669"/>
    <property type="project" value="UniProtKB-UniRule"/>
</dbReference>
<dbReference type="InterPro" id="IPR056411">
    <property type="entry name" value="CysS_C"/>
</dbReference>
<dbReference type="PRINTS" id="PR00983">
    <property type="entry name" value="TRNASYNTHCYS"/>
</dbReference>
<dbReference type="InterPro" id="IPR015803">
    <property type="entry name" value="Cys-tRNA-ligase"/>
</dbReference>
<dbReference type="InterPro" id="IPR024909">
    <property type="entry name" value="Cys-tRNA/MSH_ligase"/>
</dbReference>
<keyword evidence="8 12" id="KW-0862">Zinc</keyword>
<evidence type="ECO:0000256" key="8">
    <source>
        <dbReference type="ARBA" id="ARBA00022833"/>
    </source>
</evidence>
<feature type="binding site" evidence="12">
    <location>
        <position position="234"/>
    </location>
    <ligand>
        <name>Zn(2+)</name>
        <dbReference type="ChEBI" id="CHEBI:29105"/>
    </ligand>
</feature>
<evidence type="ECO:0000256" key="11">
    <source>
        <dbReference type="ARBA" id="ARBA00023146"/>
    </source>
</evidence>
<evidence type="ECO:0000256" key="12">
    <source>
        <dbReference type="HAMAP-Rule" id="MF_00041"/>
    </source>
</evidence>
<dbReference type="GO" id="GO:0004817">
    <property type="term" value="F:cysteine-tRNA ligase activity"/>
    <property type="evidence" value="ECO:0007669"/>
    <property type="project" value="UniProtKB-UniRule"/>
</dbReference>
<feature type="binding site" evidence="12">
    <location>
        <position position="238"/>
    </location>
    <ligand>
        <name>Zn(2+)</name>
        <dbReference type="ChEBI" id="CHEBI:29105"/>
    </ligand>
</feature>
<dbReference type="NCBIfam" id="TIGR00435">
    <property type="entry name" value="cysS"/>
    <property type="match status" value="1"/>
</dbReference>
<evidence type="ECO:0000256" key="10">
    <source>
        <dbReference type="ARBA" id="ARBA00022917"/>
    </source>
</evidence>
<keyword evidence="15" id="KW-1185">Reference proteome</keyword>
<name>A0A2Z2NSC1_9GAMM</name>
<feature type="binding site" evidence="12">
    <location>
        <position position="269"/>
    </location>
    <ligand>
        <name>ATP</name>
        <dbReference type="ChEBI" id="CHEBI:30616"/>
    </ligand>
</feature>
<dbReference type="CDD" id="cd00672">
    <property type="entry name" value="CysRS_core"/>
    <property type="match status" value="1"/>
</dbReference>
<dbReference type="GO" id="GO:0005524">
    <property type="term" value="F:ATP binding"/>
    <property type="evidence" value="ECO:0007669"/>
    <property type="project" value="UniProtKB-UniRule"/>
</dbReference>
<dbReference type="AlphaFoldDB" id="A0A2Z2NSC1"/>
<comment type="subunit">
    <text evidence="3 12">Monomer.</text>
</comment>
<feature type="short sequence motif" description="'KMSKS' region" evidence="12">
    <location>
        <begin position="266"/>
        <end position="270"/>
    </location>
</feature>
<dbReference type="KEGG" id="gai:IMCC3135_21870"/>
<keyword evidence="6 12" id="KW-0479">Metal-binding</keyword>
<keyword evidence="11 12" id="KW-0030">Aminoacyl-tRNA synthetase</keyword>
<feature type="short sequence motif" description="'HIGH' region" evidence="12">
    <location>
        <begin position="30"/>
        <end position="40"/>
    </location>
</feature>
<evidence type="ECO:0000256" key="5">
    <source>
        <dbReference type="ARBA" id="ARBA00022598"/>
    </source>
</evidence>